<proteinExistence type="predicted"/>
<organism evidence="2">
    <name type="scientific">Arion vulgaris</name>
    <dbReference type="NCBI Taxonomy" id="1028688"/>
    <lineage>
        <taxon>Eukaryota</taxon>
        <taxon>Metazoa</taxon>
        <taxon>Spiralia</taxon>
        <taxon>Lophotrochozoa</taxon>
        <taxon>Mollusca</taxon>
        <taxon>Gastropoda</taxon>
        <taxon>Heterobranchia</taxon>
        <taxon>Euthyneura</taxon>
        <taxon>Panpulmonata</taxon>
        <taxon>Eupulmonata</taxon>
        <taxon>Stylommatophora</taxon>
        <taxon>Helicina</taxon>
        <taxon>Arionoidea</taxon>
        <taxon>Arionidae</taxon>
        <taxon>Arion</taxon>
    </lineage>
</organism>
<evidence type="ECO:0000313" key="2">
    <source>
        <dbReference type="EMBL" id="CEK86211.1"/>
    </source>
</evidence>
<name>A0A0B7B1M4_9EUPU</name>
<sequence>MCFLSTLCVCPAFYDVGSVTNNKKMFKTKNYNKYNVYEIMRRHRDRSLFAIELRVRKQAGHNLASLSHSAPQIDSSSLQSNDQRNNTL</sequence>
<dbReference type="AlphaFoldDB" id="A0A0B7B1M4"/>
<accession>A0A0B7B1M4</accession>
<protein>
    <submittedName>
        <fullName evidence="2">Uncharacterized protein</fullName>
    </submittedName>
</protein>
<dbReference type="EMBL" id="HACG01039346">
    <property type="protein sequence ID" value="CEK86211.1"/>
    <property type="molecule type" value="Transcribed_RNA"/>
</dbReference>
<gene>
    <name evidence="2" type="primary">ORF152571</name>
</gene>
<evidence type="ECO:0000256" key="1">
    <source>
        <dbReference type="SAM" id="MobiDB-lite"/>
    </source>
</evidence>
<feature type="region of interest" description="Disordered" evidence="1">
    <location>
        <begin position="66"/>
        <end position="88"/>
    </location>
</feature>
<reference evidence="2" key="1">
    <citation type="submission" date="2014-12" db="EMBL/GenBank/DDBJ databases">
        <title>Insight into the proteome of Arion vulgaris.</title>
        <authorList>
            <person name="Aradska J."/>
            <person name="Bulat T."/>
            <person name="Smidak R."/>
            <person name="Sarate P."/>
            <person name="Gangsoo J."/>
            <person name="Sialana F."/>
            <person name="Bilban M."/>
            <person name="Lubec G."/>
        </authorList>
    </citation>
    <scope>NUCLEOTIDE SEQUENCE</scope>
    <source>
        <tissue evidence="2">Skin</tissue>
    </source>
</reference>